<evidence type="ECO:0000256" key="2">
    <source>
        <dbReference type="ARBA" id="ARBA00022771"/>
    </source>
</evidence>
<dbReference type="STRING" id="400682.A0A1X7SQK4"/>
<dbReference type="AlphaFoldDB" id="A0A1X7SQK4"/>
<reference evidence="7" key="1">
    <citation type="submission" date="2017-05" db="UniProtKB">
        <authorList>
            <consortium name="EnsemblMetazoa"/>
        </authorList>
    </citation>
    <scope>IDENTIFICATION</scope>
</reference>
<feature type="compositionally biased region" description="Basic and acidic residues" evidence="5">
    <location>
        <begin position="1"/>
        <end position="43"/>
    </location>
</feature>
<evidence type="ECO:0000256" key="1">
    <source>
        <dbReference type="ARBA" id="ARBA00022723"/>
    </source>
</evidence>
<dbReference type="Gene3D" id="3.30.40.10">
    <property type="entry name" value="Zinc/RING finger domain, C3HC4 (zinc finger)"/>
    <property type="match status" value="1"/>
</dbReference>
<organism evidence="7">
    <name type="scientific">Amphimedon queenslandica</name>
    <name type="common">Sponge</name>
    <dbReference type="NCBI Taxonomy" id="400682"/>
    <lineage>
        <taxon>Eukaryota</taxon>
        <taxon>Metazoa</taxon>
        <taxon>Porifera</taxon>
        <taxon>Demospongiae</taxon>
        <taxon>Heteroscleromorpha</taxon>
        <taxon>Haplosclerida</taxon>
        <taxon>Niphatidae</taxon>
        <taxon>Amphimedon</taxon>
    </lineage>
</organism>
<evidence type="ECO:0000313" key="7">
    <source>
        <dbReference type="EnsemblMetazoa" id="Aqu2.1.04401_001"/>
    </source>
</evidence>
<keyword evidence="1" id="KW-0479">Metal-binding</keyword>
<accession>A0A1X7SQK4</accession>
<dbReference type="PROSITE" id="PS50016">
    <property type="entry name" value="ZF_PHD_2"/>
    <property type="match status" value="1"/>
</dbReference>
<dbReference type="InterPro" id="IPR001965">
    <property type="entry name" value="Znf_PHD"/>
</dbReference>
<dbReference type="PROSITE" id="PS01359">
    <property type="entry name" value="ZF_PHD_1"/>
    <property type="match status" value="1"/>
</dbReference>
<dbReference type="SUPFAM" id="SSF57903">
    <property type="entry name" value="FYVE/PHD zinc finger"/>
    <property type="match status" value="1"/>
</dbReference>
<keyword evidence="3" id="KW-0862">Zinc</keyword>
<dbReference type="OMA" id="NDEEFWI"/>
<dbReference type="InterPro" id="IPR011011">
    <property type="entry name" value="Znf_FYVE_PHD"/>
</dbReference>
<evidence type="ECO:0000256" key="4">
    <source>
        <dbReference type="PROSITE-ProRule" id="PRU00146"/>
    </source>
</evidence>
<evidence type="ECO:0000256" key="5">
    <source>
        <dbReference type="SAM" id="MobiDB-lite"/>
    </source>
</evidence>
<evidence type="ECO:0000259" key="6">
    <source>
        <dbReference type="PROSITE" id="PS50016"/>
    </source>
</evidence>
<dbReference type="InterPro" id="IPR019786">
    <property type="entry name" value="Zinc_finger_PHD-type_CS"/>
</dbReference>
<proteinExistence type="predicted"/>
<dbReference type="Pfam" id="PF00628">
    <property type="entry name" value="PHD"/>
    <property type="match status" value="1"/>
</dbReference>
<evidence type="ECO:0000256" key="3">
    <source>
        <dbReference type="ARBA" id="ARBA00022833"/>
    </source>
</evidence>
<dbReference type="GO" id="GO:0008270">
    <property type="term" value="F:zinc ion binding"/>
    <property type="evidence" value="ECO:0007669"/>
    <property type="project" value="UniProtKB-KW"/>
</dbReference>
<keyword evidence="2 4" id="KW-0863">Zinc-finger</keyword>
<name>A0A1X7SQK4_AMPQE</name>
<dbReference type="InterPro" id="IPR019787">
    <property type="entry name" value="Znf_PHD-finger"/>
</dbReference>
<dbReference type="EnsemblMetazoa" id="Aqu2.1.04401_001">
    <property type="protein sequence ID" value="Aqu2.1.04401_001"/>
    <property type="gene ID" value="Aqu2.1.04401"/>
</dbReference>
<sequence>MLEEEEKKKQKEEKERKREEQRQKKEEKKEEQKKRKEENQKEREKKRKEKEIKKQRKAIPSTKIARRKSKLLISAQNVTASISSRSSHSDASEFCQECHLKANNDEEFWIGCDSCSNWYHYTCLGLAGIPASNYWCCPECEICD</sequence>
<dbReference type="SMART" id="SM00249">
    <property type="entry name" value="PHD"/>
    <property type="match status" value="1"/>
</dbReference>
<feature type="compositionally biased region" description="Basic residues" evidence="5">
    <location>
        <begin position="44"/>
        <end position="57"/>
    </location>
</feature>
<feature type="region of interest" description="Disordered" evidence="5">
    <location>
        <begin position="1"/>
        <end position="66"/>
    </location>
</feature>
<feature type="domain" description="PHD-type" evidence="6">
    <location>
        <begin position="92"/>
        <end position="143"/>
    </location>
</feature>
<dbReference type="InParanoid" id="A0A1X7SQK4"/>
<dbReference type="InterPro" id="IPR013083">
    <property type="entry name" value="Znf_RING/FYVE/PHD"/>
</dbReference>
<protein>
    <recommendedName>
        <fullName evidence="6">PHD-type domain-containing protein</fullName>
    </recommendedName>
</protein>